<dbReference type="Pfam" id="PF13646">
    <property type="entry name" value="HEAT_2"/>
    <property type="match status" value="1"/>
</dbReference>
<proteinExistence type="predicted"/>
<dbReference type="Proteomes" id="UP000253345">
    <property type="component" value="Unassembled WGS sequence"/>
</dbReference>
<dbReference type="InterPro" id="IPR016024">
    <property type="entry name" value="ARM-type_fold"/>
</dbReference>
<protein>
    <recommendedName>
        <fullName evidence="4">Alpha/beta hydrolase</fullName>
    </recommendedName>
</protein>
<evidence type="ECO:0000313" key="3">
    <source>
        <dbReference type="Proteomes" id="UP000253345"/>
    </source>
</evidence>
<dbReference type="Gene3D" id="3.40.50.1820">
    <property type="entry name" value="alpha/beta hydrolase"/>
    <property type="match status" value="1"/>
</dbReference>
<comment type="caution">
    <text evidence="2">The sequence shown here is derived from an EMBL/GenBank/DDBJ whole genome shotgun (WGS) entry which is preliminary data.</text>
</comment>
<dbReference type="RefSeq" id="WP_114349639.1">
    <property type="nucleotide sequence ID" value="NZ_QPJL01000012.1"/>
</dbReference>
<sequence length="336" mass="36902">MTAQTLHQDDRYRVTLFRGSGGGARLAVSFDHGRPQMRGGFTKPKYPHFAEQLGIDALTVQTAWRDWFISERSATLAEVLADATRDRAEVICTGFSMGGYGALLYSAACHAKRVLAVSPQYSIDPAVAPFDAKRHQKFARIGRPMPCPQEWGDPQVGGLLLYDPAIAADRAHMQLITRAFPRLMTIALPHGGHPATGVIAAYGGIGRVARMVATDQIDASAIRQLHRRYRRRVANYRLSLASAALPRHPQRAVPELLRLAHETDPEIRFQAGLTLLEHGHSEATPLLIALLDEFPDAPRSWARRMNLALRKAEAATKAAAGREGRPPRPQAPAQTP</sequence>
<keyword evidence="3" id="KW-1185">Reference proteome</keyword>
<dbReference type="AlphaFoldDB" id="A0A368YQD2"/>
<evidence type="ECO:0000256" key="1">
    <source>
        <dbReference type="SAM" id="MobiDB-lite"/>
    </source>
</evidence>
<evidence type="ECO:0008006" key="4">
    <source>
        <dbReference type="Google" id="ProtNLM"/>
    </source>
</evidence>
<organism evidence="2 3">
    <name type="scientific">Paracoccus lutimaris</name>
    <dbReference type="NCBI Taxonomy" id="1490030"/>
    <lineage>
        <taxon>Bacteria</taxon>
        <taxon>Pseudomonadati</taxon>
        <taxon>Pseudomonadota</taxon>
        <taxon>Alphaproteobacteria</taxon>
        <taxon>Rhodobacterales</taxon>
        <taxon>Paracoccaceae</taxon>
        <taxon>Paracoccus</taxon>
    </lineage>
</organism>
<dbReference type="SUPFAM" id="SSF53474">
    <property type="entry name" value="alpha/beta-Hydrolases"/>
    <property type="match status" value="1"/>
</dbReference>
<gene>
    <name evidence="2" type="ORF">DFP89_11227</name>
</gene>
<dbReference type="InterPro" id="IPR029058">
    <property type="entry name" value="AB_hydrolase_fold"/>
</dbReference>
<feature type="compositionally biased region" description="Basic and acidic residues" evidence="1">
    <location>
        <begin position="312"/>
        <end position="326"/>
    </location>
</feature>
<feature type="compositionally biased region" description="Pro residues" evidence="1">
    <location>
        <begin position="327"/>
        <end position="336"/>
    </location>
</feature>
<dbReference type="EMBL" id="QPJL01000012">
    <property type="protein sequence ID" value="RCW82430.1"/>
    <property type="molecule type" value="Genomic_DNA"/>
</dbReference>
<dbReference type="Gene3D" id="1.25.10.10">
    <property type="entry name" value="Leucine-rich Repeat Variant"/>
    <property type="match status" value="1"/>
</dbReference>
<accession>A0A368YQD2</accession>
<evidence type="ECO:0000313" key="2">
    <source>
        <dbReference type="EMBL" id="RCW82430.1"/>
    </source>
</evidence>
<dbReference type="OrthoDB" id="7247356at2"/>
<feature type="region of interest" description="Disordered" evidence="1">
    <location>
        <begin position="312"/>
        <end position="336"/>
    </location>
</feature>
<dbReference type="SUPFAM" id="SSF48371">
    <property type="entry name" value="ARM repeat"/>
    <property type="match status" value="1"/>
</dbReference>
<name>A0A368YQD2_9RHOB</name>
<reference evidence="2 3" key="1">
    <citation type="submission" date="2018-07" db="EMBL/GenBank/DDBJ databases">
        <title>Genomic Encyclopedia of Type Strains, Phase III (KMG-III): the genomes of soil and plant-associated and newly described type strains.</title>
        <authorList>
            <person name="Whitman W."/>
        </authorList>
    </citation>
    <scope>NUCLEOTIDE SEQUENCE [LARGE SCALE GENOMIC DNA]</scope>
    <source>
        <strain evidence="2 3">CECT 8525</strain>
    </source>
</reference>
<dbReference type="InterPro" id="IPR011989">
    <property type="entry name" value="ARM-like"/>
</dbReference>